<dbReference type="InterPro" id="IPR019619">
    <property type="entry name" value="DUF2490"/>
</dbReference>
<dbReference type="STRING" id="407022.SAMN05661044_02046"/>
<accession>A0A1H7MLM8</accession>
<gene>
    <name evidence="1" type="ORF">SAMN05661044_02046</name>
</gene>
<evidence type="ECO:0008006" key="3">
    <source>
        <dbReference type="Google" id="ProtNLM"/>
    </source>
</evidence>
<dbReference type="AlphaFoldDB" id="A0A1H7MLM8"/>
<dbReference type="Proteomes" id="UP000199421">
    <property type="component" value="Unassembled WGS sequence"/>
</dbReference>
<reference evidence="2" key="1">
    <citation type="submission" date="2016-10" db="EMBL/GenBank/DDBJ databases">
        <authorList>
            <person name="Varghese N."/>
            <person name="Submissions S."/>
        </authorList>
    </citation>
    <scope>NUCLEOTIDE SEQUENCE [LARGE SCALE GENOMIC DNA]</scope>
    <source>
        <strain evidence="2">DSM 18733</strain>
    </source>
</reference>
<name>A0A1H7MLM8_OLID1</name>
<keyword evidence="2" id="KW-1185">Reference proteome</keyword>
<dbReference type="OrthoDB" id="1121653at2"/>
<proteinExistence type="predicted"/>
<evidence type="ECO:0000313" key="1">
    <source>
        <dbReference type="EMBL" id="SEL11758.1"/>
    </source>
</evidence>
<dbReference type="RefSeq" id="WP_093323053.1">
    <property type="nucleotide sequence ID" value="NZ_FOAF01000001.1"/>
</dbReference>
<organism evidence="1 2">
    <name type="scientific">Olivibacter domesticus</name>
    <name type="common">Pseudosphingobacterium domesticum</name>
    <dbReference type="NCBI Taxonomy" id="407022"/>
    <lineage>
        <taxon>Bacteria</taxon>
        <taxon>Pseudomonadati</taxon>
        <taxon>Bacteroidota</taxon>
        <taxon>Sphingobacteriia</taxon>
        <taxon>Sphingobacteriales</taxon>
        <taxon>Sphingobacteriaceae</taxon>
        <taxon>Olivibacter</taxon>
    </lineage>
</organism>
<protein>
    <recommendedName>
        <fullName evidence="3">DUF2490 domain-containing protein</fullName>
    </recommendedName>
</protein>
<evidence type="ECO:0000313" key="2">
    <source>
        <dbReference type="Proteomes" id="UP000199421"/>
    </source>
</evidence>
<dbReference type="EMBL" id="FOAF01000001">
    <property type="protein sequence ID" value="SEL11758.1"/>
    <property type="molecule type" value="Genomic_DNA"/>
</dbReference>
<dbReference type="Pfam" id="PF10677">
    <property type="entry name" value="DUF2490"/>
    <property type="match status" value="1"/>
</dbReference>
<sequence length="226" mass="26616">MKRTYLFTLVLLFSLLFSFGQDRYQFGVIPQINNGFAFGDEYELNSKLEVRQLLKDGPENIAAGKGFHFERTDIETVLNRKLSPLDGIAVGYLFRVEEGQIIHRFIQQYSFIRKKGGFRLAHRFRTDQTLDDGDFSFRFRYRFGIEKPLAGLEIDPKEFYLKFNNEYLPTYSERSFDIEIRALASLGYNLSDKMKFETGLDYRAEDIVSKDTEHQCWLNIGWFHSF</sequence>